<dbReference type="PANTHER" id="PTHR23159:SF31">
    <property type="entry name" value="CENTROSOME-ASSOCIATED PROTEIN CEP250 ISOFORM X1"/>
    <property type="match status" value="1"/>
</dbReference>
<evidence type="ECO:0000256" key="2">
    <source>
        <dbReference type="SAM" id="MobiDB-lite"/>
    </source>
</evidence>
<evidence type="ECO:0000256" key="1">
    <source>
        <dbReference type="SAM" id="Coils"/>
    </source>
</evidence>
<comment type="caution">
    <text evidence="3">The sequence shown here is derived from an EMBL/GenBank/DDBJ whole genome shotgun (WGS) entry which is preliminary data.</text>
</comment>
<dbReference type="EMBL" id="JACHIW010000001">
    <property type="protein sequence ID" value="MBB5157400.1"/>
    <property type="molecule type" value="Genomic_DNA"/>
</dbReference>
<evidence type="ECO:0000313" key="3">
    <source>
        <dbReference type="EMBL" id="MBB5157400.1"/>
    </source>
</evidence>
<dbReference type="InterPro" id="IPR027417">
    <property type="entry name" value="P-loop_NTPase"/>
</dbReference>
<organism evidence="3 4">
    <name type="scientific">Saccharopolyspora phatthalungensis</name>
    <dbReference type="NCBI Taxonomy" id="664693"/>
    <lineage>
        <taxon>Bacteria</taxon>
        <taxon>Bacillati</taxon>
        <taxon>Actinomycetota</taxon>
        <taxon>Actinomycetes</taxon>
        <taxon>Pseudonocardiales</taxon>
        <taxon>Pseudonocardiaceae</taxon>
        <taxon>Saccharopolyspora</taxon>
    </lineage>
</organism>
<dbReference type="SUPFAM" id="SSF52540">
    <property type="entry name" value="P-loop containing nucleoside triphosphate hydrolases"/>
    <property type="match status" value="1"/>
</dbReference>
<dbReference type="NCBIfam" id="TIGR02680">
    <property type="entry name" value="TIGR02680 family protein"/>
    <property type="match status" value="1"/>
</dbReference>
<dbReference type="PANTHER" id="PTHR23159">
    <property type="entry name" value="CENTROSOMAL PROTEIN 2"/>
    <property type="match status" value="1"/>
</dbReference>
<dbReference type="InterPro" id="IPR013496">
    <property type="entry name" value="CHP02680"/>
</dbReference>
<dbReference type="RefSeq" id="WP_184728342.1">
    <property type="nucleotide sequence ID" value="NZ_JACHIW010000001.1"/>
</dbReference>
<sequence>MSLSPDSAQLRNDQLTTLLSGSAPTPTSTRFKPLRLGLMGIWQYGNEEFHFHDGRLILRGRNGSGKTKVLEVTSPFLLDANLSARRLDPFGNNARSMRENLLYEGRTHQIGYVWCEYGRITEDGSAEYRTIGAGMRARETKSGAPESWYFITPLRVGVDFSLCDNAERPFDGGELAKRLGDSDDTVFTKAEDYLAKLARELFGLSPQRLHSLVELLIILRRPKLSENLSVERLKEILSNGLPPVDEELVAGLAKNFDELKQDEEDLRKFVKAQEEVDLFLDSYRVYARRMTRHITNDVIDATEKHQKALDRGERAARDLEKNQVAITETESALQRLDGEQNMLQGKIRALESSPEMKNREALTQLKSGVDEAAKTAKSAKRRTARAENQLVTDRQALNETADRLTEAHRATAEAEVNTRTLASTAGLHQELESEVDKLRTDSTSARNTLEGYISARRTAVKETRRLYDNQQEAQATVNRVQAAHDDLAARRTSAAEQVLSLESDFDDQVALLSQEIVSWSGHCVECLLTDEQITRLVEAAERLGDEEALRLGALIAQHVDDARARLQEQRSHVNAELSKLASEHENVTAQREQVAKETYPPPPDPLVARRDRTGVPGAPLWRLVDFHPEVANDTRAGVEAALLGSGLLDAWVTPDGTLVDSESWDAILLPGPARTGSDSLTSLLHAVPHEHVTKAVVTAVLASIAVSGDEQPWVAPDGRWAIGPARGRSGQEQASYIGATAREAARQRRLALLDGRLAELTALISGLDGDLRLFDERLHALAEEQQKQPTDTVARGVLSEMTAARKQDEQLSGELAKSAARLGTVKGTLAQTVEALRAYAHAHLTPTTPDQLDTLNSALTDLHVAVERLVARIGTALLLAVQHGDAEKRVRHLAEDLHGLAEESAAAEHRATALREELDERTRLLGVGIQETLQRLDDARNELNRSEEESTALTNRLRELGEKRGALKQEVGTVTEEAGRLLDVRQAAVVEFQRARNRGFLGLIHVSDVDDQVTDDLAEATRVHSLLAGEEFGKTARNTARNDVDSQFRDLQLEIEGPDWHPWGDNDGDLFVVQVTFNGADHPVPDLRDLIAAEIETRSTFVQAKERKLYAEVLLGKVGEHLRQRRLDASRLVKEMDEQLKRHPTASKMRMSIDWKPAKNAGKQVHDAIKLLDRGSTNFLAEDARDALIEFLGEQVREARQRAEFGDWKTHLAEALDYRRWSEFELQVLFHDNPKPVELTGELHKKKSGGEKAAMLQLPMFAAAAAHYAGAAPTSPRPIYLDEAFAGIDAEMRASCMGLLTGFDLDFVMASHDEWGFHTTVPGLMTYALRRDPEIFGVLATPIVWDGTRRHRLEDRSLKAGPAPSILDTDEQE</sequence>
<dbReference type="Proteomes" id="UP000584374">
    <property type="component" value="Unassembled WGS sequence"/>
</dbReference>
<proteinExistence type="predicted"/>
<feature type="coiled-coil region" evidence="1">
    <location>
        <begin position="897"/>
        <end position="963"/>
    </location>
</feature>
<dbReference type="Pfam" id="PF13558">
    <property type="entry name" value="SbcC_Walker_B"/>
    <property type="match status" value="1"/>
</dbReference>
<keyword evidence="4" id="KW-1185">Reference proteome</keyword>
<reference evidence="3 4" key="1">
    <citation type="submission" date="2020-08" db="EMBL/GenBank/DDBJ databases">
        <title>Sequencing the genomes of 1000 actinobacteria strains.</title>
        <authorList>
            <person name="Klenk H.-P."/>
        </authorList>
    </citation>
    <scope>NUCLEOTIDE SEQUENCE [LARGE SCALE GENOMIC DNA]</scope>
    <source>
        <strain evidence="3 4">DSM 45584</strain>
    </source>
</reference>
<keyword evidence="1" id="KW-0175">Coiled coil</keyword>
<feature type="region of interest" description="Disordered" evidence="2">
    <location>
        <begin position="577"/>
        <end position="608"/>
    </location>
</feature>
<name>A0A840QC98_9PSEU</name>
<protein>
    <submittedName>
        <fullName evidence="3">Uncharacterized protein (TIGR02680 family)</fullName>
    </submittedName>
</protein>
<evidence type="ECO:0000313" key="4">
    <source>
        <dbReference type="Proteomes" id="UP000584374"/>
    </source>
</evidence>
<accession>A0A840QC98</accession>
<gene>
    <name evidence="3" type="ORF">BJ970_004934</name>
</gene>